<name>A0A4R1ALB5_9BACI</name>
<protein>
    <submittedName>
        <fullName evidence="1">Uncharacterized protein</fullName>
    </submittedName>
</protein>
<evidence type="ECO:0000313" key="1">
    <source>
        <dbReference type="EMBL" id="TCI99976.1"/>
    </source>
</evidence>
<dbReference type="RefSeq" id="WP_131239736.1">
    <property type="nucleotide sequence ID" value="NZ_SJTH01000135.1"/>
</dbReference>
<gene>
    <name evidence="1" type="ORF">E0Y62_27100</name>
</gene>
<accession>A0A4R1ALB5</accession>
<sequence>MKITDEHIKTIVAKIVNVDQDKRKVDWFDVLTLINKYEGAIEDRNVCDKCNGIIRKRILS</sequence>
<organism evidence="1 2">
    <name type="scientific">Cytobacillus praedii</name>
    <dbReference type="NCBI Taxonomy" id="1742358"/>
    <lineage>
        <taxon>Bacteria</taxon>
        <taxon>Bacillati</taxon>
        <taxon>Bacillota</taxon>
        <taxon>Bacilli</taxon>
        <taxon>Bacillales</taxon>
        <taxon>Bacillaceae</taxon>
        <taxon>Cytobacillus</taxon>
    </lineage>
</organism>
<evidence type="ECO:0000313" key="2">
    <source>
        <dbReference type="Proteomes" id="UP000293846"/>
    </source>
</evidence>
<proteinExistence type="predicted"/>
<keyword evidence="2" id="KW-1185">Reference proteome</keyword>
<dbReference type="Proteomes" id="UP000293846">
    <property type="component" value="Unassembled WGS sequence"/>
</dbReference>
<comment type="caution">
    <text evidence="1">The sequence shown here is derived from an EMBL/GenBank/DDBJ whole genome shotgun (WGS) entry which is preliminary data.</text>
</comment>
<reference evidence="1 2" key="1">
    <citation type="submission" date="2019-03" db="EMBL/GenBank/DDBJ databases">
        <authorList>
            <person name="Jensen L."/>
            <person name="Storgaard J."/>
            <person name="Sulaj E."/>
            <person name="Schramm A."/>
            <person name="Marshall I.P.G."/>
        </authorList>
    </citation>
    <scope>NUCLEOTIDE SEQUENCE [LARGE SCALE GENOMIC DNA]</scope>
    <source>
        <strain evidence="1 2">2017H2G3</strain>
    </source>
</reference>
<dbReference type="AlphaFoldDB" id="A0A4R1ALB5"/>
<dbReference type="EMBL" id="SJTH01000135">
    <property type="protein sequence ID" value="TCI99976.1"/>
    <property type="molecule type" value="Genomic_DNA"/>
</dbReference>